<keyword evidence="1" id="KW-0472">Membrane</keyword>
<keyword evidence="1" id="KW-1133">Transmembrane helix</keyword>
<accession>A0ABX7CAL5</accession>
<feature type="domain" description="Solute-binding protein family 3/N-terminal" evidence="2">
    <location>
        <begin position="43"/>
        <end position="265"/>
    </location>
</feature>
<gene>
    <name evidence="3" type="ORF">JI748_01140</name>
</gene>
<organism evidence="3 4">
    <name type="scientific">Devosia rhizoryzae</name>
    <dbReference type="NCBI Taxonomy" id="2774137"/>
    <lineage>
        <taxon>Bacteria</taxon>
        <taxon>Pseudomonadati</taxon>
        <taxon>Pseudomonadota</taxon>
        <taxon>Alphaproteobacteria</taxon>
        <taxon>Hyphomicrobiales</taxon>
        <taxon>Devosiaceae</taxon>
        <taxon>Devosia</taxon>
    </lineage>
</organism>
<dbReference type="SMART" id="SM00062">
    <property type="entry name" value="PBPb"/>
    <property type="match status" value="1"/>
</dbReference>
<dbReference type="EMBL" id="CP068046">
    <property type="protein sequence ID" value="QQR39655.1"/>
    <property type="molecule type" value="Genomic_DNA"/>
</dbReference>
<dbReference type="InterPro" id="IPR001638">
    <property type="entry name" value="Solute-binding_3/MltF_N"/>
</dbReference>
<feature type="transmembrane region" description="Helical" evidence="1">
    <location>
        <begin position="12"/>
        <end position="30"/>
    </location>
</feature>
<reference evidence="3 4" key="1">
    <citation type="submission" date="2021-01" db="EMBL/GenBank/DDBJ databases">
        <title>Genome seq and assembly of Devosia sp. LEGU1.</title>
        <authorList>
            <person name="Chhetri G."/>
        </authorList>
    </citation>
    <scope>NUCLEOTIDE SEQUENCE [LARGE SCALE GENOMIC DNA]</scope>
    <source>
        <strain evidence="3 4">LEGU1</strain>
    </source>
</reference>
<sequence>MSTRPPHRWRLAAINIGAMVLLLGAATFLPPDTSLGDRQKSGVLKLCVPQSFPPLVTEDAAAPGYDVELAGAIAGKMELRLQVNRLPSIGRDFNPRNWALTRAQCDLVGGGVADSVQSQSFLQTIPTQARTGWMGISATGTLPEAGSSVAVLPGTSGLNRVALSTWLRSQDLRAVLVRNPAELSQALESGTAQAAITERFLVSGIDLDENAFQPFWLDAPGFGSVPMALGLWKGDQTLKRAVDSALGELEQSGFSERLRDSYGVDTALSS</sequence>
<keyword evidence="1" id="KW-0812">Transmembrane</keyword>
<dbReference type="SUPFAM" id="SSF53850">
    <property type="entry name" value="Periplasmic binding protein-like II"/>
    <property type="match status" value="1"/>
</dbReference>
<dbReference type="Gene3D" id="3.40.190.10">
    <property type="entry name" value="Periplasmic binding protein-like II"/>
    <property type="match status" value="3"/>
</dbReference>
<keyword evidence="4" id="KW-1185">Reference proteome</keyword>
<protein>
    <submittedName>
        <fullName evidence="3">Transporter substrate-binding domain-containing protein</fullName>
    </submittedName>
</protein>
<dbReference type="RefSeq" id="WP_201634098.1">
    <property type="nucleotide sequence ID" value="NZ_CP068046.1"/>
</dbReference>
<evidence type="ECO:0000259" key="2">
    <source>
        <dbReference type="SMART" id="SM00062"/>
    </source>
</evidence>
<dbReference type="Proteomes" id="UP000595857">
    <property type="component" value="Chromosome"/>
</dbReference>
<evidence type="ECO:0000313" key="4">
    <source>
        <dbReference type="Proteomes" id="UP000595857"/>
    </source>
</evidence>
<dbReference type="Pfam" id="PF00497">
    <property type="entry name" value="SBP_bac_3"/>
    <property type="match status" value="1"/>
</dbReference>
<evidence type="ECO:0000313" key="3">
    <source>
        <dbReference type="EMBL" id="QQR39655.1"/>
    </source>
</evidence>
<name>A0ABX7CAL5_9HYPH</name>
<proteinExistence type="predicted"/>
<evidence type="ECO:0000256" key="1">
    <source>
        <dbReference type="SAM" id="Phobius"/>
    </source>
</evidence>